<dbReference type="Pfam" id="PF23562">
    <property type="entry name" value="AMP-binding_C_3"/>
    <property type="match status" value="1"/>
</dbReference>
<dbReference type="Gene3D" id="3.40.50.12780">
    <property type="entry name" value="N-terminal domain of ligase-like"/>
    <property type="match status" value="1"/>
</dbReference>
<dbReference type="Gene3D" id="1.10.1200.10">
    <property type="entry name" value="ACP-like"/>
    <property type="match status" value="1"/>
</dbReference>
<dbReference type="SUPFAM" id="SSF51735">
    <property type="entry name" value="NAD(P)-binding Rossmann-fold domains"/>
    <property type="match status" value="1"/>
</dbReference>
<feature type="domain" description="Carrier" evidence="3">
    <location>
        <begin position="539"/>
        <end position="623"/>
    </location>
</feature>
<keyword evidence="1" id="KW-0596">Phosphopantetheine</keyword>
<dbReference type="GO" id="GO:0031177">
    <property type="term" value="F:phosphopantetheine binding"/>
    <property type="evidence" value="ECO:0007669"/>
    <property type="project" value="InterPro"/>
</dbReference>
<keyword evidence="2" id="KW-0597">Phosphoprotein</keyword>
<dbReference type="InterPro" id="IPR013120">
    <property type="entry name" value="FAR_NAD-bd"/>
</dbReference>
<dbReference type="InterPro" id="IPR051414">
    <property type="entry name" value="Adenylate-forming_Reductase"/>
</dbReference>
<accession>A0A8H4LYV9</accession>
<proteinExistence type="predicted"/>
<dbReference type="Proteomes" id="UP000653565">
    <property type="component" value="Unassembled WGS sequence"/>
</dbReference>
<dbReference type="InterPro" id="IPR042099">
    <property type="entry name" value="ANL_N_sf"/>
</dbReference>
<dbReference type="SMART" id="SM00823">
    <property type="entry name" value="PKS_PP"/>
    <property type="match status" value="1"/>
</dbReference>
<dbReference type="OrthoDB" id="429813at2759"/>
<dbReference type="InterPro" id="IPR000873">
    <property type="entry name" value="AMP-dep_synth/lig_dom"/>
</dbReference>
<comment type="caution">
    <text evidence="4">The sequence shown here is derived from an EMBL/GenBank/DDBJ whole genome shotgun (WGS) entry which is preliminary data.</text>
</comment>
<dbReference type="SUPFAM" id="SSF47336">
    <property type="entry name" value="ACP-like"/>
    <property type="match status" value="1"/>
</dbReference>
<dbReference type="InterPro" id="IPR036291">
    <property type="entry name" value="NAD(P)-bd_dom_sf"/>
</dbReference>
<dbReference type="Pfam" id="PF00501">
    <property type="entry name" value="AMP-binding"/>
    <property type="match status" value="1"/>
</dbReference>
<sequence>MVGVIDTASETAEPPRRLLTTLVDSLAIECPTRRFCLIPNGTEVHQGFREVTINDLCRAVNTMSWWIEKHLGSSVKGETITYLGSNDIRYIILMLASHKTGCTILFPSTRLSNEAYDSVFGATRTKMLLFSPEKHHIVSGLTEPSKSISSLEVPSVAEMLDDNSNVKRYSFTSMYEEMEDKTAFIIHSSGTTGMPKPVSLTHGFLGTVDYSALMPRPAGRSPAFFQDLLSADPHPSDLALSVTPYFHLMGLVSLFESIFHNVPFVTIPDQPLSVNLLTDDALECLGTLKFVCYGGAPLAKEVGDRVSQYTQVRNPIGSTEMGIISSLVPEGKENWGYFEWNPTYGIDMQPVADDLYELVIPRVEDSRRMHGIFHTFPALKEYRSKDLYVQHSEIPKLWQYRGRLDDVIVLSNGEKLNPVTLEKVVEGHPSVRRALVFGQGRFQTGLLIEPAIDDRAGNIDERIFVELIWPLVQIANKTVPRYGQVLKNMIHLASPGKPFKLTPKGTTQRHAVNADYAEEIDAMYAAQQDKQLGAELPSTIDFESVHRYVHEVITALTGRSDIKPSDDLFGLGLDSLQAIQLSNILRSAVSSYNPGLSTESITVQNVYARPTTEKLAGLLLDVLQEQAATAPTESRSERIAGLVSKYIGDLPIRSFNSSAQLPPLSTVILTGSTGSLGTYILSGLLNDPKVAKVYCFNRAADAGTRQHEGFAEKGLDASSLKDPSKVEFLHVSFGDKHFSLGDAMYSKLLDTVDLIIHNAWKVNFNHPVSSFEDPHIKGVREFVNFSLESRYNAHLAFVSSVSTISAWTPSSDESAVPESPMDTVEAVLKQGYGESKHVGERICLEASRRSGVPTSVLRVGQIAGPDSRLGLWNPHEWLPSVVKTSKSMGKVPDTLGSFLVDWIAVDTLAKITIEILLSRRRSLFTQPHAVFHLTNPSRIPWTSLIPAIQERYPVSVVSLAEWVKELEHIRNPSPQDLAEKPALKLLSFYQALARSAGVPNAEISVENSKQASRTMASLGPVSLAQMSNWLNHVISDFQAVRGVRNMESRALAMSGTSSSKLENLIVLDAYLDSMALILNGAVLTETIDDLSQPYSSTSIHIVSKWFSSLPSLYGRNKTLDATVRCFTAHHISKVLQDVQMARYSRFAYIEALSSLQKSLNAPSERLSADIFCAVLLLCMYELFANNQNPDTWMKHAKAVSQLAEIRGPNAYKDPFDNTLLKAARGLVVMHSLFSGERCFLASERWHAIMRQRINSFYSEELEDLLEEFIALFTLAPSLVHALYDIKTSDMTSPATWKKASETLTRILEMQNRLLEWYSRFSRIAPPPYERLSSSNDPVYPIVLHYSDLNIASMFNSYHAYMAIIHEALRTLGYPGEHEAMVAFFRDQICKSVEYNGAGPLGPYRMGFPLRVAYEAADPKIKAWIENRLVQMSQYYAAVQPKHFATPLD</sequence>
<dbReference type="PANTHER" id="PTHR43439:SF2">
    <property type="entry name" value="ENZYME, PUTATIVE (JCVI)-RELATED"/>
    <property type="match status" value="1"/>
</dbReference>
<dbReference type="SUPFAM" id="SSF56801">
    <property type="entry name" value="Acetyl-CoA synthetase-like"/>
    <property type="match status" value="1"/>
</dbReference>
<dbReference type="Pfam" id="PF07993">
    <property type="entry name" value="NAD_binding_4"/>
    <property type="match status" value="1"/>
</dbReference>
<dbReference type="PANTHER" id="PTHR43439">
    <property type="entry name" value="PHENYLACETATE-COENZYME A LIGASE"/>
    <property type="match status" value="1"/>
</dbReference>
<dbReference type="Pfam" id="PF00550">
    <property type="entry name" value="PP-binding"/>
    <property type="match status" value="1"/>
</dbReference>
<reference evidence="4" key="1">
    <citation type="journal article" date="2020" name="bioRxiv">
        <title>Genomic and phenotypic heterogeneity of clinical isolates of the human pathogens Aspergillus fumigatus, Aspergillus lentulus and Aspergillus fumigatiaffinis.</title>
        <authorList>
            <person name="dos Santos R.A.C."/>
            <person name="Steenwyk J.L."/>
            <person name="Rivero-Menendez O."/>
            <person name="Mead M.E."/>
            <person name="Silva L.P."/>
            <person name="Bastos R.W."/>
            <person name="Alastruey-Izquierdo A."/>
            <person name="Goldman G.H."/>
            <person name="Rokas A."/>
        </authorList>
    </citation>
    <scope>NUCLEOTIDE SEQUENCE</scope>
    <source>
        <strain evidence="4">CNM-CM6805</strain>
    </source>
</reference>
<keyword evidence="5" id="KW-1185">Reference proteome</keyword>
<evidence type="ECO:0000313" key="5">
    <source>
        <dbReference type="Proteomes" id="UP000653565"/>
    </source>
</evidence>
<name>A0A8H4LYV9_9EURO</name>
<organism evidence="4 5">
    <name type="scientific">Aspergillus fumigatiaffinis</name>
    <dbReference type="NCBI Taxonomy" id="340414"/>
    <lineage>
        <taxon>Eukaryota</taxon>
        <taxon>Fungi</taxon>
        <taxon>Dikarya</taxon>
        <taxon>Ascomycota</taxon>
        <taxon>Pezizomycotina</taxon>
        <taxon>Eurotiomycetes</taxon>
        <taxon>Eurotiomycetidae</taxon>
        <taxon>Eurotiales</taxon>
        <taxon>Aspergillaceae</taxon>
        <taxon>Aspergillus</taxon>
        <taxon>Aspergillus subgen. Fumigati</taxon>
    </lineage>
</organism>
<dbReference type="Gene3D" id="3.40.50.720">
    <property type="entry name" value="NAD(P)-binding Rossmann-like Domain"/>
    <property type="match status" value="1"/>
</dbReference>
<dbReference type="InterPro" id="IPR020806">
    <property type="entry name" value="PKS_PP-bd"/>
</dbReference>
<dbReference type="InterPro" id="IPR020845">
    <property type="entry name" value="AMP-binding_CS"/>
</dbReference>
<dbReference type="EMBL" id="JAAAPX010000085">
    <property type="protein sequence ID" value="KAF4232819.1"/>
    <property type="molecule type" value="Genomic_DNA"/>
</dbReference>
<reference evidence="4" key="2">
    <citation type="submission" date="2020-04" db="EMBL/GenBank/DDBJ databases">
        <authorList>
            <person name="Santos R.A.C."/>
            <person name="Steenwyk J.L."/>
            <person name="Rivero-Menendez O."/>
            <person name="Mead M.E."/>
            <person name="Silva L.P."/>
            <person name="Bastos R.W."/>
            <person name="Alastruey-Izquierdo A."/>
            <person name="Goldman G.H."/>
            <person name="Rokas A."/>
        </authorList>
    </citation>
    <scope>NUCLEOTIDE SEQUENCE</scope>
    <source>
        <strain evidence="4">CNM-CM6805</strain>
    </source>
</reference>
<protein>
    <recommendedName>
        <fullName evidence="3">Carrier domain-containing protein</fullName>
    </recommendedName>
</protein>
<dbReference type="PROSITE" id="PS00012">
    <property type="entry name" value="PHOSPHOPANTETHEINE"/>
    <property type="match status" value="1"/>
</dbReference>
<evidence type="ECO:0000313" key="4">
    <source>
        <dbReference type="EMBL" id="KAF4232819.1"/>
    </source>
</evidence>
<dbReference type="InterPro" id="IPR036736">
    <property type="entry name" value="ACP-like_sf"/>
</dbReference>
<gene>
    <name evidence="4" type="ORF">CNMCM6805_009627</name>
</gene>
<dbReference type="PROSITE" id="PS50075">
    <property type="entry name" value="CARRIER"/>
    <property type="match status" value="1"/>
</dbReference>
<evidence type="ECO:0000256" key="2">
    <source>
        <dbReference type="ARBA" id="ARBA00022553"/>
    </source>
</evidence>
<dbReference type="PROSITE" id="PS00455">
    <property type="entry name" value="AMP_BINDING"/>
    <property type="match status" value="1"/>
</dbReference>
<dbReference type="InterPro" id="IPR009081">
    <property type="entry name" value="PP-bd_ACP"/>
</dbReference>
<evidence type="ECO:0000259" key="3">
    <source>
        <dbReference type="PROSITE" id="PS50075"/>
    </source>
</evidence>
<dbReference type="Pfam" id="PF11951">
    <property type="entry name" value="Fungal_trans_2"/>
    <property type="match status" value="1"/>
</dbReference>
<evidence type="ECO:0000256" key="1">
    <source>
        <dbReference type="ARBA" id="ARBA00022450"/>
    </source>
</evidence>
<dbReference type="InterPro" id="IPR021858">
    <property type="entry name" value="Fun_TF"/>
</dbReference>
<dbReference type="InterPro" id="IPR006162">
    <property type="entry name" value="Ppantetheine_attach_site"/>
</dbReference>